<evidence type="ECO:0000313" key="2">
    <source>
        <dbReference type="Proteomes" id="UP001169719"/>
    </source>
</evidence>
<proteinExistence type="predicted"/>
<sequence>MKNQGLILIFALLGLMVLLNKAEASEGIFVNLDNQGGEIVVLVKADDRSVNERRLLNRVRQIVNVTYTGDPQLAPTDRFIETIKMEEYDIRVLLFQANEYSLGDPQQLIGYKYLID</sequence>
<name>A0ABT7Y6Z2_9VIBR</name>
<keyword evidence="2" id="KW-1185">Reference proteome</keyword>
<dbReference type="Proteomes" id="UP001169719">
    <property type="component" value="Unassembled WGS sequence"/>
</dbReference>
<evidence type="ECO:0008006" key="3">
    <source>
        <dbReference type="Google" id="ProtNLM"/>
    </source>
</evidence>
<reference evidence="1" key="1">
    <citation type="submission" date="2024-05" db="EMBL/GenBank/DDBJ databases">
        <title>Genome Sequences of Four Agar- Degrading Marine Bacteria.</title>
        <authorList>
            <person name="Phillips E.K."/>
            <person name="Shaffer J.C."/>
            <person name="Henson M.W."/>
            <person name="Temperton B."/>
            <person name="Thrash C.J."/>
            <person name="Martin M.O."/>
        </authorList>
    </citation>
    <scope>NUCLEOTIDE SEQUENCE</scope>
    <source>
        <strain evidence="1">EKP203</strain>
    </source>
</reference>
<comment type="caution">
    <text evidence="1">The sequence shown here is derived from an EMBL/GenBank/DDBJ whole genome shotgun (WGS) entry which is preliminary data.</text>
</comment>
<gene>
    <name evidence="1" type="ORF">QWJ08_20910</name>
</gene>
<dbReference type="RefSeq" id="WP_289963969.1">
    <property type="nucleotide sequence ID" value="NZ_JAUEOZ010000003.1"/>
</dbReference>
<organism evidence="1 2">
    <name type="scientific">Vibrio agarivorans</name>
    <dbReference type="NCBI Taxonomy" id="153622"/>
    <lineage>
        <taxon>Bacteria</taxon>
        <taxon>Pseudomonadati</taxon>
        <taxon>Pseudomonadota</taxon>
        <taxon>Gammaproteobacteria</taxon>
        <taxon>Vibrionales</taxon>
        <taxon>Vibrionaceae</taxon>
        <taxon>Vibrio</taxon>
    </lineage>
</organism>
<protein>
    <recommendedName>
        <fullName evidence="3">DUF3221 domain-containing protein</fullName>
    </recommendedName>
</protein>
<accession>A0ABT7Y6Z2</accession>
<evidence type="ECO:0000313" key="1">
    <source>
        <dbReference type="EMBL" id="MDN2483816.1"/>
    </source>
</evidence>
<dbReference type="EMBL" id="JAUEOZ010000003">
    <property type="protein sequence ID" value="MDN2483816.1"/>
    <property type="molecule type" value="Genomic_DNA"/>
</dbReference>